<feature type="transmembrane region" description="Helical" evidence="7">
    <location>
        <begin position="121"/>
        <end position="143"/>
    </location>
</feature>
<dbReference type="Proteomes" id="UP001464387">
    <property type="component" value="Unassembled WGS sequence"/>
</dbReference>
<evidence type="ECO:0000256" key="5">
    <source>
        <dbReference type="ARBA" id="ARBA00022989"/>
    </source>
</evidence>
<keyword evidence="3" id="KW-1003">Cell membrane</keyword>
<keyword evidence="5 7" id="KW-1133">Transmembrane helix</keyword>
<dbReference type="RefSeq" id="WP_287389098.1">
    <property type="nucleotide sequence ID" value="NZ_JAMYMY010000068.1"/>
</dbReference>
<reference evidence="9 10" key="1">
    <citation type="journal article" date="2024" name="Proc. Natl. Acad. Sci. U.S.A.">
        <title>The evolutionary genomics of adaptation to stress in wild rhizobium bacteria.</title>
        <authorList>
            <person name="Kehlet-Delgado H."/>
            <person name="Montoya A.P."/>
            <person name="Jensen K.T."/>
            <person name="Wendlandt C.E."/>
            <person name="Dexheimer C."/>
            <person name="Roberts M."/>
            <person name="Torres Martinez L."/>
            <person name="Friesen M.L."/>
            <person name="Griffitts J.S."/>
            <person name="Porter S.S."/>
        </authorList>
    </citation>
    <scope>NUCLEOTIDE SEQUENCE [LARGE SCALE GENOMIC DNA]</scope>
    <source>
        <strain evidence="9 10">M0729</strain>
    </source>
</reference>
<dbReference type="PANTHER" id="PTHR30193:SF41">
    <property type="entry name" value="DIACETYLCHITOBIOSE UPTAKE SYSTEM PERMEASE PROTEIN NGCF"/>
    <property type="match status" value="1"/>
</dbReference>
<dbReference type="SUPFAM" id="SSF161098">
    <property type="entry name" value="MetI-like"/>
    <property type="match status" value="1"/>
</dbReference>
<keyword evidence="6 7" id="KW-0472">Membrane</keyword>
<evidence type="ECO:0000256" key="4">
    <source>
        <dbReference type="ARBA" id="ARBA00022692"/>
    </source>
</evidence>
<dbReference type="PANTHER" id="PTHR30193">
    <property type="entry name" value="ABC TRANSPORTER PERMEASE PROTEIN"/>
    <property type="match status" value="1"/>
</dbReference>
<organism evidence="9 10">
    <name type="scientific">Mesorhizobium opportunistum</name>
    <dbReference type="NCBI Taxonomy" id="593909"/>
    <lineage>
        <taxon>Bacteria</taxon>
        <taxon>Pseudomonadati</taxon>
        <taxon>Pseudomonadota</taxon>
        <taxon>Alphaproteobacteria</taxon>
        <taxon>Hyphomicrobiales</taxon>
        <taxon>Phyllobacteriaceae</taxon>
        <taxon>Mesorhizobium</taxon>
    </lineage>
</organism>
<dbReference type="InterPro" id="IPR000515">
    <property type="entry name" value="MetI-like"/>
</dbReference>
<evidence type="ECO:0000313" key="10">
    <source>
        <dbReference type="Proteomes" id="UP001464387"/>
    </source>
</evidence>
<keyword evidence="10" id="KW-1185">Reference proteome</keyword>
<keyword evidence="2 7" id="KW-0813">Transport</keyword>
<evidence type="ECO:0000256" key="7">
    <source>
        <dbReference type="RuleBase" id="RU363032"/>
    </source>
</evidence>
<dbReference type="CDD" id="cd06261">
    <property type="entry name" value="TM_PBP2"/>
    <property type="match status" value="1"/>
</dbReference>
<protein>
    <submittedName>
        <fullName evidence="9">Sugar ABC transporter permease</fullName>
    </submittedName>
</protein>
<comment type="similarity">
    <text evidence="7">Belongs to the binding-protein-dependent transport system permease family.</text>
</comment>
<name>A0ABV1YQ93_9HYPH</name>
<feature type="transmembrane region" description="Helical" evidence="7">
    <location>
        <begin position="276"/>
        <end position="301"/>
    </location>
</feature>
<dbReference type="Pfam" id="PF00528">
    <property type="entry name" value="BPD_transp_1"/>
    <property type="match status" value="1"/>
</dbReference>
<evidence type="ECO:0000313" key="9">
    <source>
        <dbReference type="EMBL" id="MER8937358.1"/>
    </source>
</evidence>
<evidence type="ECO:0000256" key="3">
    <source>
        <dbReference type="ARBA" id="ARBA00022475"/>
    </source>
</evidence>
<proteinExistence type="inferred from homology"/>
<feature type="transmembrane region" description="Helical" evidence="7">
    <location>
        <begin position="27"/>
        <end position="50"/>
    </location>
</feature>
<gene>
    <name evidence="9" type="ORF">NKI33_30935</name>
</gene>
<comment type="subcellular location">
    <subcellularLocation>
        <location evidence="1 7">Cell membrane</location>
        <topology evidence="1 7">Multi-pass membrane protein</topology>
    </subcellularLocation>
</comment>
<dbReference type="Gene3D" id="1.10.3720.10">
    <property type="entry name" value="MetI-like"/>
    <property type="match status" value="1"/>
</dbReference>
<accession>A0ABV1YQ93</accession>
<sequence length="308" mass="34128">MAMSNWPAAAMRPTRSGGFTLRKLTPYLFLAPFVLLFIAFIVAPLVYAFYMSLYRDTLVGGRQFAGAASYIKVTGDAKFWGGVWNLVLFGIVQVPIMLGLALLFAIVLDRGQVYGKGVFRLGFFLPYAVPSVIATIIWGYLYGPNFGPFTQMAKAFNLPPPDFLSPGVMIFSLANMVTWEYVGYNMVIYYAALKAIPSDLAEAARIDGASPWQFARLIQLPLLWPAILLTIIFSINGTLQLFNEPYLMRSLASNTINSSYTPNLYAYSLATQNQQYGYAAAVSFVLGIVIAGASYIFTLIVNRRRPEQ</sequence>
<evidence type="ECO:0000259" key="8">
    <source>
        <dbReference type="PROSITE" id="PS50928"/>
    </source>
</evidence>
<dbReference type="InterPro" id="IPR051393">
    <property type="entry name" value="ABC_transporter_permease"/>
</dbReference>
<feature type="transmembrane region" description="Helical" evidence="7">
    <location>
        <begin position="222"/>
        <end position="242"/>
    </location>
</feature>
<feature type="domain" description="ABC transmembrane type-1" evidence="8">
    <location>
        <begin position="83"/>
        <end position="297"/>
    </location>
</feature>
<evidence type="ECO:0000256" key="2">
    <source>
        <dbReference type="ARBA" id="ARBA00022448"/>
    </source>
</evidence>
<feature type="transmembrane region" description="Helical" evidence="7">
    <location>
        <begin position="86"/>
        <end position="109"/>
    </location>
</feature>
<evidence type="ECO:0000256" key="6">
    <source>
        <dbReference type="ARBA" id="ARBA00023136"/>
    </source>
</evidence>
<dbReference type="InterPro" id="IPR035906">
    <property type="entry name" value="MetI-like_sf"/>
</dbReference>
<dbReference type="PROSITE" id="PS50928">
    <property type="entry name" value="ABC_TM1"/>
    <property type="match status" value="1"/>
</dbReference>
<dbReference type="EMBL" id="JAMYPJ010000073">
    <property type="protein sequence ID" value="MER8937358.1"/>
    <property type="molecule type" value="Genomic_DNA"/>
</dbReference>
<keyword evidence="4 7" id="KW-0812">Transmembrane</keyword>
<evidence type="ECO:0000256" key="1">
    <source>
        <dbReference type="ARBA" id="ARBA00004651"/>
    </source>
</evidence>
<comment type="caution">
    <text evidence="9">The sequence shown here is derived from an EMBL/GenBank/DDBJ whole genome shotgun (WGS) entry which is preliminary data.</text>
</comment>
<feature type="transmembrane region" description="Helical" evidence="7">
    <location>
        <begin position="163"/>
        <end position="184"/>
    </location>
</feature>